<keyword evidence="1" id="KW-1133">Transmembrane helix</keyword>
<proteinExistence type="predicted"/>
<feature type="transmembrane region" description="Helical" evidence="1">
    <location>
        <begin position="93"/>
        <end position="113"/>
    </location>
</feature>
<sequence>MSTDGLTDLWDRLFGAQPDPPPLLVLITGLVALAVVLTRLPWRIGRNAITIAHEGGHALAAVLTGRRLQGIRLHSDTSGLTLSAGRPTGPGMVFTLLAGYLAPSLIGLAGAWVLGGNRITLLLWVAVALLLAMLVMIRNVFGIISIVVTTAVVLGVSWMASPQVQAAFAYTGVWFLLLGGVRPVGELQTLRRRGQLPQSDADQLAWLTRVPGLFWVGLFGAINLIALLAGAALLTGPILNSANLPG</sequence>
<dbReference type="RefSeq" id="WP_196202159.1">
    <property type="nucleotide sequence ID" value="NZ_JADPUN010000162.1"/>
</dbReference>
<feature type="transmembrane region" description="Helical" evidence="1">
    <location>
        <begin position="119"/>
        <end position="136"/>
    </location>
</feature>
<dbReference type="Proteomes" id="UP000638560">
    <property type="component" value="Unassembled WGS sequence"/>
</dbReference>
<dbReference type="InterPro" id="IPR049500">
    <property type="entry name" value="Peptidase_M50B-like"/>
</dbReference>
<accession>A0ABS0GWM8</accession>
<gene>
    <name evidence="2" type="ORF">I0C86_16710</name>
</gene>
<comment type="caution">
    <text evidence="2">The sequence shown here is derived from an EMBL/GenBank/DDBJ whole genome shotgun (WGS) entry which is preliminary data.</text>
</comment>
<feature type="transmembrane region" description="Helical" evidence="1">
    <location>
        <begin position="167"/>
        <end position="185"/>
    </location>
</feature>
<organism evidence="2 3">
    <name type="scientific">Plantactinospora alkalitolerans</name>
    <dbReference type="NCBI Taxonomy" id="2789879"/>
    <lineage>
        <taxon>Bacteria</taxon>
        <taxon>Bacillati</taxon>
        <taxon>Actinomycetota</taxon>
        <taxon>Actinomycetes</taxon>
        <taxon>Micromonosporales</taxon>
        <taxon>Micromonosporaceae</taxon>
        <taxon>Plantactinospora</taxon>
    </lineage>
</organism>
<evidence type="ECO:0000313" key="2">
    <source>
        <dbReference type="EMBL" id="MBF9130590.1"/>
    </source>
</evidence>
<evidence type="ECO:0000313" key="3">
    <source>
        <dbReference type="Proteomes" id="UP000638560"/>
    </source>
</evidence>
<feature type="transmembrane region" description="Helical" evidence="1">
    <location>
        <begin position="213"/>
        <end position="239"/>
    </location>
</feature>
<evidence type="ECO:0000256" key="1">
    <source>
        <dbReference type="SAM" id="Phobius"/>
    </source>
</evidence>
<dbReference type="Pfam" id="PF13398">
    <property type="entry name" value="Peptidase_M50B"/>
    <property type="match status" value="1"/>
</dbReference>
<name>A0ABS0GWM8_9ACTN</name>
<keyword evidence="1" id="KW-0472">Membrane</keyword>
<keyword evidence="1" id="KW-0812">Transmembrane</keyword>
<feature type="transmembrane region" description="Helical" evidence="1">
    <location>
        <begin position="143"/>
        <end position="161"/>
    </location>
</feature>
<dbReference type="EMBL" id="JADPUN010000162">
    <property type="protein sequence ID" value="MBF9130590.1"/>
    <property type="molecule type" value="Genomic_DNA"/>
</dbReference>
<feature type="transmembrane region" description="Helical" evidence="1">
    <location>
        <begin position="20"/>
        <end position="40"/>
    </location>
</feature>
<reference evidence="2 3" key="1">
    <citation type="submission" date="2020-11" db="EMBL/GenBank/DDBJ databases">
        <title>A novel isolate from a Black sea contaminated sediment with potential to produce alkanes: Plantactinospora alkalitolerans sp. nov.</title>
        <authorList>
            <person name="Carro L."/>
            <person name="Veyisoglu A."/>
            <person name="Guven K."/>
            <person name="Schumann P."/>
            <person name="Klenk H.-P."/>
            <person name="Sahin N."/>
        </authorList>
    </citation>
    <scope>NUCLEOTIDE SEQUENCE [LARGE SCALE GENOMIC DNA]</scope>
    <source>
        <strain evidence="2 3">S1510</strain>
    </source>
</reference>
<keyword evidence="3" id="KW-1185">Reference proteome</keyword>
<protein>
    <submittedName>
        <fullName evidence="2">M50 family metallopeptidase</fullName>
    </submittedName>
</protein>